<dbReference type="PROSITE" id="PS50850">
    <property type="entry name" value="MFS"/>
    <property type="match status" value="1"/>
</dbReference>
<keyword evidence="2" id="KW-1133">Transmembrane helix</keyword>
<feature type="transmembrane region" description="Helical" evidence="2">
    <location>
        <begin position="21"/>
        <end position="43"/>
    </location>
</feature>
<protein>
    <recommendedName>
        <fullName evidence="3">Major facilitator superfamily (MFS) profile domain-containing protein</fullName>
    </recommendedName>
</protein>
<evidence type="ECO:0000256" key="1">
    <source>
        <dbReference type="ARBA" id="ARBA00004141"/>
    </source>
</evidence>
<proteinExistence type="predicted"/>
<accession>A0A9K3GQW0</accession>
<sequence length="53" mass="5596">YVPLGNTIVADVTPMRQRTKAIAYVGGASAAGGFIAPFVNIWLTEAGYGWKPV</sequence>
<feature type="non-terminal residue" evidence="4">
    <location>
        <position position="1"/>
    </location>
</feature>
<evidence type="ECO:0000256" key="2">
    <source>
        <dbReference type="SAM" id="Phobius"/>
    </source>
</evidence>
<reference evidence="4 5" key="1">
    <citation type="journal article" date="2018" name="PLoS ONE">
        <title>The draft genome of Kipferlia bialata reveals reductive genome evolution in fornicate parasites.</title>
        <authorList>
            <person name="Tanifuji G."/>
            <person name="Takabayashi S."/>
            <person name="Kume K."/>
            <person name="Takagi M."/>
            <person name="Nakayama T."/>
            <person name="Kamikawa R."/>
            <person name="Inagaki Y."/>
            <person name="Hashimoto T."/>
        </authorList>
    </citation>
    <scope>NUCLEOTIDE SEQUENCE [LARGE SCALE GENOMIC DNA]</scope>
    <source>
        <strain evidence="4">NY0173</strain>
    </source>
</reference>
<comment type="caution">
    <text evidence="4">The sequence shown here is derived from an EMBL/GenBank/DDBJ whole genome shotgun (WGS) entry which is preliminary data.</text>
</comment>
<dbReference type="Gene3D" id="1.20.1250.20">
    <property type="entry name" value="MFS general substrate transporter like domains"/>
    <property type="match status" value="1"/>
</dbReference>
<dbReference type="GO" id="GO:0022857">
    <property type="term" value="F:transmembrane transporter activity"/>
    <property type="evidence" value="ECO:0007669"/>
    <property type="project" value="InterPro"/>
</dbReference>
<dbReference type="GO" id="GO:0016020">
    <property type="term" value="C:membrane"/>
    <property type="evidence" value="ECO:0007669"/>
    <property type="project" value="UniProtKB-SubCell"/>
</dbReference>
<evidence type="ECO:0000313" key="4">
    <source>
        <dbReference type="EMBL" id="GIQ92684.1"/>
    </source>
</evidence>
<comment type="subcellular location">
    <subcellularLocation>
        <location evidence="1">Membrane</location>
        <topology evidence="1">Multi-pass membrane protein</topology>
    </subcellularLocation>
</comment>
<organism evidence="4 5">
    <name type="scientific">Kipferlia bialata</name>
    <dbReference type="NCBI Taxonomy" id="797122"/>
    <lineage>
        <taxon>Eukaryota</taxon>
        <taxon>Metamonada</taxon>
        <taxon>Carpediemonas-like organisms</taxon>
        <taxon>Kipferlia</taxon>
    </lineage>
</organism>
<feature type="domain" description="Major facilitator superfamily (MFS) profile" evidence="3">
    <location>
        <begin position="1"/>
        <end position="53"/>
    </location>
</feature>
<keyword evidence="2" id="KW-0472">Membrane</keyword>
<dbReference type="OrthoDB" id="3936150at2759"/>
<keyword evidence="2" id="KW-0812">Transmembrane</keyword>
<name>A0A9K3GQW0_9EUKA</name>
<dbReference type="AlphaFoldDB" id="A0A9K3GQW0"/>
<dbReference type="InterPro" id="IPR020846">
    <property type="entry name" value="MFS_dom"/>
</dbReference>
<gene>
    <name evidence="4" type="ORF">KIPB_016595</name>
</gene>
<evidence type="ECO:0000313" key="5">
    <source>
        <dbReference type="Proteomes" id="UP000265618"/>
    </source>
</evidence>
<dbReference type="EMBL" id="BDIP01010267">
    <property type="protein sequence ID" value="GIQ92684.1"/>
    <property type="molecule type" value="Genomic_DNA"/>
</dbReference>
<keyword evidence="5" id="KW-1185">Reference proteome</keyword>
<dbReference type="Proteomes" id="UP000265618">
    <property type="component" value="Unassembled WGS sequence"/>
</dbReference>
<dbReference type="InterPro" id="IPR036259">
    <property type="entry name" value="MFS_trans_sf"/>
</dbReference>
<dbReference type="SUPFAM" id="SSF103473">
    <property type="entry name" value="MFS general substrate transporter"/>
    <property type="match status" value="1"/>
</dbReference>
<evidence type="ECO:0000259" key="3">
    <source>
        <dbReference type="PROSITE" id="PS50850"/>
    </source>
</evidence>